<feature type="region of interest" description="Disordered" evidence="2">
    <location>
        <begin position="1"/>
        <end position="21"/>
    </location>
</feature>
<evidence type="ECO:0000256" key="2">
    <source>
        <dbReference type="SAM" id="MobiDB-lite"/>
    </source>
</evidence>
<keyword evidence="1" id="KW-0378">Hydrolase</keyword>
<dbReference type="Proteomes" id="UP000317303">
    <property type="component" value="Unassembled WGS sequence"/>
</dbReference>
<dbReference type="PANTHER" id="PTHR42776">
    <property type="entry name" value="SERINE PEPTIDASE S9 FAMILY MEMBER"/>
    <property type="match status" value="1"/>
</dbReference>
<dbReference type="EMBL" id="VLJV01000001">
    <property type="protein sequence ID" value="TWH21237.1"/>
    <property type="molecule type" value="Genomic_DNA"/>
</dbReference>
<dbReference type="GO" id="GO:0006508">
    <property type="term" value="P:proteolysis"/>
    <property type="evidence" value="ECO:0007669"/>
    <property type="project" value="InterPro"/>
</dbReference>
<reference evidence="4 5" key="1">
    <citation type="submission" date="2019-07" db="EMBL/GenBank/DDBJ databases">
        <title>R&amp;d 2014.</title>
        <authorList>
            <person name="Klenk H.-P."/>
        </authorList>
    </citation>
    <scope>NUCLEOTIDE SEQUENCE [LARGE SCALE GENOMIC DNA]</scope>
    <source>
        <strain evidence="4 5">DSM 43194</strain>
    </source>
</reference>
<dbReference type="Pfam" id="PF00326">
    <property type="entry name" value="Peptidase_S9"/>
    <property type="match status" value="1"/>
</dbReference>
<dbReference type="Gene3D" id="3.40.50.1820">
    <property type="entry name" value="alpha/beta hydrolase"/>
    <property type="match status" value="1"/>
</dbReference>
<dbReference type="RefSeq" id="WP_030532134.1">
    <property type="nucleotide sequence ID" value="NZ_JOIJ01000007.1"/>
</dbReference>
<organism evidence="4 5">
    <name type="scientific">Prauserella rugosa</name>
    <dbReference type="NCBI Taxonomy" id="43354"/>
    <lineage>
        <taxon>Bacteria</taxon>
        <taxon>Bacillati</taxon>
        <taxon>Actinomycetota</taxon>
        <taxon>Actinomycetes</taxon>
        <taxon>Pseudonocardiales</taxon>
        <taxon>Pseudonocardiaceae</taxon>
        <taxon>Prauserella</taxon>
    </lineage>
</organism>
<dbReference type="InterPro" id="IPR011042">
    <property type="entry name" value="6-blade_b-propeller_TolB-like"/>
</dbReference>
<feature type="domain" description="Peptidase S9 prolyl oligopeptidase catalytic" evidence="3">
    <location>
        <begin position="416"/>
        <end position="623"/>
    </location>
</feature>
<dbReference type="AlphaFoldDB" id="A0A660CH87"/>
<accession>A0A660CH87</accession>
<evidence type="ECO:0000259" key="3">
    <source>
        <dbReference type="Pfam" id="PF00326"/>
    </source>
</evidence>
<protein>
    <submittedName>
        <fullName evidence="4">Dipeptidyl aminopeptidase/acylaminoacyl peptidase</fullName>
    </submittedName>
</protein>
<dbReference type="GO" id="GO:0004252">
    <property type="term" value="F:serine-type endopeptidase activity"/>
    <property type="evidence" value="ECO:0007669"/>
    <property type="project" value="TreeGrafter"/>
</dbReference>
<dbReference type="GO" id="GO:0004177">
    <property type="term" value="F:aminopeptidase activity"/>
    <property type="evidence" value="ECO:0007669"/>
    <property type="project" value="UniProtKB-KW"/>
</dbReference>
<evidence type="ECO:0000313" key="4">
    <source>
        <dbReference type="EMBL" id="TWH21237.1"/>
    </source>
</evidence>
<sequence length="625" mass="67608">MTSQQPAPKQHPAPHAPARLFPDDVREQRWRARFLAPRVSVPSWSLDAPDANIYVSNASGVWEIYAWDRATGESRQVTDRPNGTLHATTSPDGAWIWWFDDTDGDEFGSWVRQPFDASAAAGAPREEAARAERALADVPDGYPAGLEIGHRLVAVGVSTDEGSSLYAQAGGTTTRFYTHSDDAGVSALSRDEQLLAISHSEHGDSRHPAVRVLGTDGFATVADKWDGEGKGLEALEFSPVSGDGRLLLLHERRGKEELLIWDVEADTEQEITLDLPGEVAATWYPEADALLIVHFHEGRSSLHRYDLGDGTLTALETPPGRIGGAGVRPNGDVEYSWSNAAEPPVVRVRRTDGTDTVLLSPPGEAAPGSRPLEDAFVEGPGGRIHALVARPEGADGPYPTVFVLHGGPHAADEDRFSAYRAVWLDAGFAVVEVNYRGSTGYGSAWRDAIEGRPGLTELEDVAAVHDWAVAEGVADPQRCVVSGASWGGYLTLLALGTQPGRWTAGVAGVPVADYVAAYEDEMEQLRSFDRALFGGSPEDVPDVYRECSPLTYIDNVDVPVLVLAGDNDPRCPIRQIENYLDRLGERGVPFEFYRYDAGHGSLVISETMKQTTIEVHFAMKAVGLT</sequence>
<dbReference type="InterPro" id="IPR029058">
    <property type="entry name" value="AB_hydrolase_fold"/>
</dbReference>
<name>A0A660CH87_9PSEU</name>
<evidence type="ECO:0000256" key="1">
    <source>
        <dbReference type="ARBA" id="ARBA00022801"/>
    </source>
</evidence>
<dbReference type="InterPro" id="IPR001375">
    <property type="entry name" value="Peptidase_S9_cat"/>
</dbReference>
<dbReference type="PANTHER" id="PTHR42776:SF27">
    <property type="entry name" value="DIPEPTIDYL PEPTIDASE FAMILY MEMBER 6"/>
    <property type="match status" value="1"/>
</dbReference>
<dbReference type="SUPFAM" id="SSF53474">
    <property type="entry name" value="alpha/beta-Hydrolases"/>
    <property type="match status" value="1"/>
</dbReference>
<proteinExistence type="predicted"/>
<keyword evidence="4" id="KW-0031">Aminopeptidase</keyword>
<evidence type="ECO:0000313" key="5">
    <source>
        <dbReference type="Proteomes" id="UP000317303"/>
    </source>
</evidence>
<keyword evidence="5" id="KW-1185">Reference proteome</keyword>
<dbReference type="Gene3D" id="2.120.10.30">
    <property type="entry name" value="TolB, C-terminal domain"/>
    <property type="match status" value="2"/>
</dbReference>
<keyword evidence="4" id="KW-0645">Protease</keyword>
<gene>
    <name evidence="4" type="ORF">JD82_03093</name>
</gene>
<comment type="caution">
    <text evidence="4">The sequence shown here is derived from an EMBL/GenBank/DDBJ whole genome shotgun (WGS) entry which is preliminary data.</text>
</comment>
<dbReference type="SUPFAM" id="SSF82171">
    <property type="entry name" value="DPP6 N-terminal domain-like"/>
    <property type="match status" value="1"/>
</dbReference>
<dbReference type="OrthoDB" id="128799at2"/>